<accession>A0A4V1J380</accession>
<dbReference type="PANTHER" id="PTHR12785:SF6">
    <property type="entry name" value="SPLICING FACTOR 3B SUBUNIT 2"/>
    <property type="match status" value="1"/>
</dbReference>
<proteinExistence type="predicted"/>
<protein>
    <submittedName>
        <fullName evidence="3">DUF382-domain-containing protein</fullName>
    </submittedName>
</protein>
<dbReference type="AlphaFoldDB" id="A0A4V1J380"/>
<dbReference type="Pfam" id="PF04046">
    <property type="entry name" value="PSP"/>
    <property type="match status" value="1"/>
</dbReference>
<reference evidence="4" key="1">
    <citation type="journal article" date="2018" name="Nat. Microbiol.">
        <title>Leveraging single-cell genomics to expand the fungal tree of life.</title>
        <authorList>
            <person name="Ahrendt S.R."/>
            <person name="Quandt C.A."/>
            <person name="Ciobanu D."/>
            <person name="Clum A."/>
            <person name="Salamov A."/>
            <person name="Andreopoulos B."/>
            <person name="Cheng J.F."/>
            <person name="Woyke T."/>
            <person name="Pelin A."/>
            <person name="Henrissat B."/>
            <person name="Reynolds N.K."/>
            <person name="Benny G.L."/>
            <person name="Smith M.E."/>
            <person name="James T.Y."/>
            <person name="Grigoriev I.V."/>
        </authorList>
    </citation>
    <scope>NUCLEOTIDE SEQUENCE [LARGE SCALE GENOMIC DNA]</scope>
    <source>
        <strain evidence="4">Baker2002</strain>
    </source>
</reference>
<dbReference type="InterPro" id="IPR052584">
    <property type="entry name" value="U2_snRNP_Complex_Component"/>
</dbReference>
<dbReference type="PANTHER" id="PTHR12785">
    <property type="entry name" value="SPLICING FACTOR 3B"/>
    <property type="match status" value="1"/>
</dbReference>
<evidence type="ECO:0000313" key="4">
    <source>
        <dbReference type="Proteomes" id="UP000268321"/>
    </source>
</evidence>
<feature type="compositionally biased region" description="Basic residues" evidence="1">
    <location>
        <begin position="1"/>
        <end position="21"/>
    </location>
</feature>
<gene>
    <name evidence="3" type="ORF">METBISCDRAFT_22677</name>
</gene>
<feature type="region of interest" description="Disordered" evidence="1">
    <location>
        <begin position="105"/>
        <end position="144"/>
    </location>
</feature>
<evidence type="ECO:0000259" key="2">
    <source>
        <dbReference type="SMART" id="SM00581"/>
    </source>
</evidence>
<feature type="region of interest" description="Disordered" evidence="1">
    <location>
        <begin position="1"/>
        <end position="76"/>
    </location>
</feature>
<feature type="compositionally biased region" description="Acidic residues" evidence="1">
    <location>
        <begin position="115"/>
        <end position="124"/>
    </location>
</feature>
<keyword evidence="4" id="KW-1185">Reference proteome</keyword>
<organism evidence="3 4">
    <name type="scientific">Metschnikowia bicuspidata</name>
    <dbReference type="NCBI Taxonomy" id="27322"/>
    <lineage>
        <taxon>Eukaryota</taxon>
        <taxon>Fungi</taxon>
        <taxon>Dikarya</taxon>
        <taxon>Ascomycota</taxon>
        <taxon>Saccharomycotina</taxon>
        <taxon>Pichiomycetes</taxon>
        <taxon>Metschnikowiaceae</taxon>
        <taxon>Metschnikowia</taxon>
    </lineage>
</organism>
<feature type="compositionally biased region" description="Acidic residues" evidence="1">
    <location>
        <begin position="361"/>
        <end position="380"/>
    </location>
</feature>
<dbReference type="Proteomes" id="UP000268321">
    <property type="component" value="Unassembled WGS sequence"/>
</dbReference>
<dbReference type="InterPro" id="IPR007180">
    <property type="entry name" value="DUF382"/>
</dbReference>
<dbReference type="InterPro" id="IPR006568">
    <property type="entry name" value="PSP_pro-rich"/>
</dbReference>
<feature type="compositionally biased region" description="Polar residues" evidence="1">
    <location>
        <begin position="105"/>
        <end position="114"/>
    </location>
</feature>
<dbReference type="GO" id="GO:0005634">
    <property type="term" value="C:nucleus"/>
    <property type="evidence" value="ECO:0007669"/>
    <property type="project" value="InterPro"/>
</dbReference>
<dbReference type="Pfam" id="PF04037">
    <property type="entry name" value="DUF382"/>
    <property type="match status" value="1"/>
</dbReference>
<name>A0A4V1J380_9ASCO</name>
<dbReference type="OrthoDB" id="10260794at2759"/>
<evidence type="ECO:0000256" key="1">
    <source>
        <dbReference type="SAM" id="MobiDB-lite"/>
    </source>
</evidence>
<feature type="region of interest" description="Disordered" evidence="1">
    <location>
        <begin position="358"/>
        <end position="406"/>
    </location>
</feature>
<dbReference type="SMART" id="SM00581">
    <property type="entry name" value="PSP"/>
    <property type="match status" value="1"/>
</dbReference>
<feature type="compositionally biased region" description="Polar residues" evidence="1">
    <location>
        <begin position="26"/>
        <end position="56"/>
    </location>
</feature>
<sequence length="459" mass="51889">MGPKRSKNQLRRKKAKLRKLAKSGEPTETNVTQKGSENGSDPKNDPTSFTQLQSLNEPAPAHDALKHEPQATEDTPLLASEFAHVFKKFDTAAILPPQSTTVARIDYSDSNTLPESDDDSEDELHDQKPPKAKKRRSYSVSMSDLKASTSRPQLVEWFDCDAPDPYLVVLLRARLNHVDVAGHWQQKKDYLSSKRGASKAPFRLPKFIRDTGISEMRNHDQESLKKLQRDRVQPKMNKLDIDYQRLHDAFFKHQTKPRLLAFGELYSEGREKTDQHRQAVAGVKPGKISKELRAAVGMSTDETGIPPWITLMQEFGKPPSYKHLIIPGVDEEYKNTGYRLSSDENLSTFSVLDETWGRLEEGEESDPESDLEASSSEDEAGGAHNELRVEKELEAEEEVPEQGQRMEITEYSKNYAESQLPIKESTKQIGELFAVIKEKRVECGNGLLKSTLAYELPKK</sequence>
<feature type="domain" description="PSP proline-rich" evidence="2">
    <location>
        <begin position="280"/>
        <end position="335"/>
    </location>
</feature>
<dbReference type="EMBL" id="ML004446">
    <property type="protein sequence ID" value="RKP31129.1"/>
    <property type="molecule type" value="Genomic_DNA"/>
</dbReference>
<evidence type="ECO:0000313" key="3">
    <source>
        <dbReference type="EMBL" id="RKP31129.1"/>
    </source>
</evidence>